<evidence type="ECO:0000256" key="6">
    <source>
        <dbReference type="ARBA" id="ARBA00022984"/>
    </source>
</evidence>
<keyword evidence="5" id="KW-0133">Cell shape</keyword>
<feature type="transmembrane region" description="Helical" evidence="17">
    <location>
        <begin position="60"/>
        <end position="81"/>
    </location>
</feature>
<dbReference type="GO" id="GO:0008955">
    <property type="term" value="F:peptidoglycan glycosyltransferase activity"/>
    <property type="evidence" value="ECO:0007669"/>
    <property type="project" value="UniProtKB-EC"/>
</dbReference>
<evidence type="ECO:0000256" key="11">
    <source>
        <dbReference type="ARBA" id="ARBA00038053"/>
    </source>
</evidence>
<dbReference type="STRING" id="1121322.SAMN02745136_01312"/>
<evidence type="ECO:0000256" key="12">
    <source>
        <dbReference type="ARBA" id="ARBA00041185"/>
    </source>
</evidence>
<dbReference type="EC" id="2.4.99.28" evidence="14"/>
<dbReference type="Proteomes" id="UP000184386">
    <property type="component" value="Unassembled WGS sequence"/>
</dbReference>
<dbReference type="RefSeq" id="WP_073274099.1">
    <property type="nucleotide sequence ID" value="NZ_FRAC01000008.1"/>
</dbReference>
<keyword evidence="19" id="KW-1185">Reference proteome</keyword>
<feature type="transmembrane region" description="Helical" evidence="17">
    <location>
        <begin position="352"/>
        <end position="373"/>
    </location>
</feature>
<evidence type="ECO:0000256" key="5">
    <source>
        <dbReference type="ARBA" id="ARBA00022960"/>
    </source>
</evidence>
<organism evidence="18 19">
    <name type="scientific">Anaerocolumna jejuensis DSM 15929</name>
    <dbReference type="NCBI Taxonomy" id="1121322"/>
    <lineage>
        <taxon>Bacteria</taxon>
        <taxon>Bacillati</taxon>
        <taxon>Bacillota</taxon>
        <taxon>Clostridia</taxon>
        <taxon>Lachnospirales</taxon>
        <taxon>Lachnospiraceae</taxon>
        <taxon>Anaerocolumna</taxon>
    </lineage>
</organism>
<evidence type="ECO:0000256" key="3">
    <source>
        <dbReference type="ARBA" id="ARBA00022679"/>
    </source>
</evidence>
<dbReference type="GO" id="GO:0008360">
    <property type="term" value="P:regulation of cell shape"/>
    <property type="evidence" value="ECO:0007669"/>
    <property type="project" value="UniProtKB-KW"/>
</dbReference>
<accession>A0A1M6NHY1</accession>
<dbReference type="GO" id="GO:0009252">
    <property type="term" value="P:peptidoglycan biosynthetic process"/>
    <property type="evidence" value="ECO:0007669"/>
    <property type="project" value="UniProtKB-KW"/>
</dbReference>
<evidence type="ECO:0000313" key="18">
    <source>
        <dbReference type="EMBL" id="SHJ95309.1"/>
    </source>
</evidence>
<evidence type="ECO:0000256" key="8">
    <source>
        <dbReference type="ARBA" id="ARBA00023136"/>
    </source>
</evidence>
<keyword evidence="7 17" id="KW-1133">Transmembrane helix</keyword>
<proteinExistence type="inferred from homology"/>
<dbReference type="GO" id="GO:0032153">
    <property type="term" value="C:cell division site"/>
    <property type="evidence" value="ECO:0007669"/>
    <property type="project" value="TreeGrafter"/>
</dbReference>
<feature type="transmembrane region" description="Helical" evidence="17">
    <location>
        <begin position="157"/>
        <end position="173"/>
    </location>
</feature>
<dbReference type="OrthoDB" id="9812661at2"/>
<reference evidence="18 19" key="1">
    <citation type="submission" date="2016-11" db="EMBL/GenBank/DDBJ databases">
        <authorList>
            <person name="Jaros S."/>
            <person name="Januszkiewicz K."/>
            <person name="Wedrychowicz H."/>
        </authorList>
    </citation>
    <scope>NUCLEOTIDE SEQUENCE [LARGE SCALE GENOMIC DNA]</scope>
    <source>
        <strain evidence="18 19">DSM 15929</strain>
    </source>
</reference>
<dbReference type="AlphaFoldDB" id="A0A1M6NHY1"/>
<dbReference type="EMBL" id="FRAC01000008">
    <property type="protein sequence ID" value="SHJ95309.1"/>
    <property type="molecule type" value="Genomic_DNA"/>
</dbReference>
<protein>
    <recommendedName>
        <fullName evidence="12">Probable peptidoglycan glycosyltransferase FtsW</fullName>
        <ecNumber evidence="14">2.4.99.28</ecNumber>
    </recommendedName>
    <alternativeName>
        <fullName evidence="13">Cell division protein FtsW</fullName>
    </alternativeName>
    <alternativeName>
        <fullName evidence="10">Cell wall polymerase</fullName>
    </alternativeName>
    <alternativeName>
        <fullName evidence="9">Peptidoglycan polymerase</fullName>
    </alternativeName>
</protein>
<comment type="function">
    <text evidence="16">Peptidoglycan polymerase that is essential for cell division.</text>
</comment>
<dbReference type="PANTHER" id="PTHR30474">
    <property type="entry name" value="CELL CYCLE PROTEIN"/>
    <property type="match status" value="1"/>
</dbReference>
<keyword evidence="18" id="KW-0131">Cell cycle</keyword>
<dbReference type="GO" id="GO:0015648">
    <property type="term" value="F:lipid-linked peptidoglycan transporter activity"/>
    <property type="evidence" value="ECO:0007669"/>
    <property type="project" value="TreeGrafter"/>
</dbReference>
<keyword evidence="3" id="KW-0808">Transferase</keyword>
<dbReference type="PANTHER" id="PTHR30474:SF2">
    <property type="entry name" value="PEPTIDOGLYCAN GLYCOSYLTRANSFERASE FTSW-RELATED"/>
    <property type="match status" value="1"/>
</dbReference>
<keyword evidence="18" id="KW-0132">Cell division</keyword>
<dbReference type="GO" id="GO:0051301">
    <property type="term" value="P:cell division"/>
    <property type="evidence" value="ECO:0007669"/>
    <property type="project" value="UniProtKB-KW"/>
</dbReference>
<evidence type="ECO:0000256" key="2">
    <source>
        <dbReference type="ARBA" id="ARBA00022676"/>
    </source>
</evidence>
<dbReference type="GO" id="GO:0005886">
    <property type="term" value="C:plasma membrane"/>
    <property type="evidence" value="ECO:0007669"/>
    <property type="project" value="TreeGrafter"/>
</dbReference>
<evidence type="ECO:0000256" key="4">
    <source>
        <dbReference type="ARBA" id="ARBA00022692"/>
    </source>
</evidence>
<dbReference type="InterPro" id="IPR001182">
    <property type="entry name" value="FtsW/RodA"/>
</dbReference>
<sequence length="381" mass="42194">MTREERERGKPKKLHSYYDYNLLFLTIFLVCFGLVMVYSTSSYNAAKDYGNPAYYLEKQGAFAVFGVIVMLIVSKIDYRIYKAKFPVIKVRPIVVLYFLCILLQIAVLIFGKEINGSKRWLPMGPLGRFQPSELSKVGIILFTAYIVSLAPKRLDKFTGFLKIAALVVPLIGLVLSQNFSTALVMGLIMVAICFVASRKKLYFIVSGGLMGAIGSIFIFFVSYRSERIEVWKHVETHPKGYQILQGLYAIASGRIFGKGLGESMQKLGFIPESHNDMIFAVICEELGLFGAVAVILLFVLIIWRLFVIAVNAPDLFGGLIATGVLTHIAAQVLINIAVVTNTIPSTGIPLPFISYGGTSLLVLLAEMGIVLSVSNQIKYER</sequence>
<evidence type="ECO:0000256" key="10">
    <source>
        <dbReference type="ARBA" id="ARBA00033270"/>
    </source>
</evidence>
<feature type="transmembrane region" description="Helical" evidence="17">
    <location>
        <begin position="179"/>
        <end position="196"/>
    </location>
</feature>
<evidence type="ECO:0000256" key="1">
    <source>
        <dbReference type="ARBA" id="ARBA00004141"/>
    </source>
</evidence>
<evidence type="ECO:0000256" key="17">
    <source>
        <dbReference type="SAM" id="Phobius"/>
    </source>
</evidence>
<dbReference type="Pfam" id="PF01098">
    <property type="entry name" value="FTSW_RODA_SPOVE"/>
    <property type="match status" value="1"/>
</dbReference>
<comment type="subcellular location">
    <subcellularLocation>
        <location evidence="1">Membrane</location>
        <topology evidence="1">Multi-pass membrane protein</topology>
    </subcellularLocation>
</comment>
<evidence type="ECO:0000256" key="14">
    <source>
        <dbReference type="ARBA" id="ARBA00044770"/>
    </source>
</evidence>
<name>A0A1M6NHY1_9FIRM</name>
<evidence type="ECO:0000256" key="7">
    <source>
        <dbReference type="ARBA" id="ARBA00022989"/>
    </source>
</evidence>
<keyword evidence="8 17" id="KW-0472">Membrane</keyword>
<feature type="transmembrane region" description="Helical" evidence="17">
    <location>
        <begin position="134"/>
        <end position="150"/>
    </location>
</feature>
<feature type="transmembrane region" description="Helical" evidence="17">
    <location>
        <begin position="315"/>
        <end position="340"/>
    </location>
</feature>
<feature type="transmembrane region" description="Helical" evidence="17">
    <location>
        <begin position="20"/>
        <end position="40"/>
    </location>
</feature>
<feature type="transmembrane region" description="Helical" evidence="17">
    <location>
        <begin position="277"/>
        <end position="303"/>
    </location>
</feature>
<gene>
    <name evidence="18" type="ORF">SAMN02745136_01312</name>
</gene>
<evidence type="ECO:0000313" key="19">
    <source>
        <dbReference type="Proteomes" id="UP000184386"/>
    </source>
</evidence>
<evidence type="ECO:0000256" key="13">
    <source>
        <dbReference type="ARBA" id="ARBA00041418"/>
    </source>
</evidence>
<keyword evidence="2" id="KW-0328">Glycosyltransferase</keyword>
<feature type="transmembrane region" description="Helical" evidence="17">
    <location>
        <begin position="201"/>
        <end position="223"/>
    </location>
</feature>
<evidence type="ECO:0000256" key="16">
    <source>
        <dbReference type="ARBA" id="ARBA00049966"/>
    </source>
</evidence>
<comment type="similarity">
    <text evidence="11">Belongs to the SEDS family. FtsW subfamily.</text>
</comment>
<evidence type="ECO:0000256" key="15">
    <source>
        <dbReference type="ARBA" id="ARBA00049902"/>
    </source>
</evidence>
<comment type="catalytic activity">
    <reaction evidence="15">
        <text>[GlcNAc-(1-&gt;4)-Mur2Ac(oyl-L-Ala-gamma-D-Glu-L-Lys-D-Ala-D-Ala)](n)-di-trans,octa-cis-undecaprenyl diphosphate + beta-D-GlcNAc-(1-&gt;4)-Mur2Ac(oyl-L-Ala-gamma-D-Glu-L-Lys-D-Ala-D-Ala)-di-trans,octa-cis-undecaprenyl diphosphate = [GlcNAc-(1-&gt;4)-Mur2Ac(oyl-L-Ala-gamma-D-Glu-L-Lys-D-Ala-D-Ala)](n+1)-di-trans,octa-cis-undecaprenyl diphosphate + di-trans,octa-cis-undecaprenyl diphosphate + H(+)</text>
        <dbReference type="Rhea" id="RHEA:23708"/>
        <dbReference type="Rhea" id="RHEA-COMP:9602"/>
        <dbReference type="Rhea" id="RHEA-COMP:9603"/>
        <dbReference type="ChEBI" id="CHEBI:15378"/>
        <dbReference type="ChEBI" id="CHEBI:58405"/>
        <dbReference type="ChEBI" id="CHEBI:60033"/>
        <dbReference type="ChEBI" id="CHEBI:78435"/>
        <dbReference type="EC" id="2.4.99.28"/>
    </reaction>
</comment>
<evidence type="ECO:0000256" key="9">
    <source>
        <dbReference type="ARBA" id="ARBA00032370"/>
    </source>
</evidence>
<keyword evidence="4 17" id="KW-0812">Transmembrane</keyword>
<feature type="transmembrane region" description="Helical" evidence="17">
    <location>
        <begin position="93"/>
        <end position="114"/>
    </location>
</feature>
<keyword evidence="6" id="KW-0573">Peptidoglycan synthesis</keyword>